<name>A0A9Q1CCF4_HOLLE</name>
<dbReference type="AlphaFoldDB" id="A0A9Q1CCF4"/>
<organism evidence="3 4">
    <name type="scientific">Holothuria leucospilota</name>
    <name type="common">Black long sea cucumber</name>
    <name type="synonym">Mertensiothuria leucospilota</name>
    <dbReference type="NCBI Taxonomy" id="206669"/>
    <lineage>
        <taxon>Eukaryota</taxon>
        <taxon>Metazoa</taxon>
        <taxon>Echinodermata</taxon>
        <taxon>Eleutherozoa</taxon>
        <taxon>Echinozoa</taxon>
        <taxon>Holothuroidea</taxon>
        <taxon>Aspidochirotacea</taxon>
        <taxon>Aspidochirotida</taxon>
        <taxon>Holothuriidae</taxon>
        <taxon>Holothuria</taxon>
    </lineage>
</organism>
<dbReference type="PROSITE" id="PS01010">
    <property type="entry name" value="CRISP_2"/>
    <property type="match status" value="1"/>
</dbReference>
<accession>A0A9Q1CCF4</accession>
<gene>
    <name evidence="3" type="ORF">HOLleu_13403</name>
</gene>
<dbReference type="PRINTS" id="PR00838">
    <property type="entry name" value="V5ALLERGEN"/>
</dbReference>
<protein>
    <submittedName>
        <fullName evidence="3">GLIPR1-like protein 1</fullName>
    </submittedName>
</protein>
<evidence type="ECO:0000313" key="3">
    <source>
        <dbReference type="EMBL" id="KAJ8042370.1"/>
    </source>
</evidence>
<dbReference type="Gene3D" id="3.40.33.10">
    <property type="entry name" value="CAP"/>
    <property type="match status" value="1"/>
</dbReference>
<sequence>MECLMKQLCFALVLSLNLPQTFAEEHEYQESVNPPPQQKFLPLPLQLLGSESIGYSMEEGSSVVAPTPRPTTYTAEERGKIIGDHNNYRRNVLPSAANMNALKWDSDLASMAQGWSDYCFFEHGNPPNTAPFDYVGQNLFIRWTTKKNPPPPDPSVPTRKWYDEVMSYNYQDRSCSSVCGHYTQVVWAKTTHVGCGQTLCEKATDNNGKIYDNAWLITCNYGPGGNLRGQHPYLEGEKCSKCVSPSTCRGGLCKECDLVNDDACMCGIQCENCGYTNTTSGDCACECERGFWGNFCQNPCIDTHKYCGANPGWPNKSYCKFHPLIPQHCPLMCEICEKGDPDFQCGPEQMDMN</sequence>
<dbReference type="PANTHER" id="PTHR10334">
    <property type="entry name" value="CYSTEINE-RICH SECRETORY PROTEIN-RELATED"/>
    <property type="match status" value="1"/>
</dbReference>
<dbReference type="InterPro" id="IPR002413">
    <property type="entry name" value="V5_allergen-like"/>
</dbReference>
<dbReference type="PRINTS" id="PR00837">
    <property type="entry name" value="V5TPXLIKE"/>
</dbReference>
<feature type="signal peptide" evidence="1">
    <location>
        <begin position="1"/>
        <end position="23"/>
    </location>
</feature>
<dbReference type="GO" id="GO:0005576">
    <property type="term" value="C:extracellular region"/>
    <property type="evidence" value="ECO:0007669"/>
    <property type="project" value="InterPro"/>
</dbReference>
<dbReference type="Pfam" id="PF00188">
    <property type="entry name" value="CAP"/>
    <property type="match status" value="1"/>
</dbReference>
<evidence type="ECO:0000256" key="1">
    <source>
        <dbReference type="SAM" id="SignalP"/>
    </source>
</evidence>
<dbReference type="EMBL" id="JAIZAY010000005">
    <property type="protein sequence ID" value="KAJ8042370.1"/>
    <property type="molecule type" value="Genomic_DNA"/>
</dbReference>
<dbReference type="SMART" id="SM00198">
    <property type="entry name" value="SCP"/>
    <property type="match status" value="1"/>
</dbReference>
<dbReference type="OrthoDB" id="737510at2759"/>
<keyword evidence="4" id="KW-1185">Reference proteome</keyword>
<dbReference type="InterPro" id="IPR018244">
    <property type="entry name" value="Allrgn_V5/Tpx1_CS"/>
</dbReference>
<dbReference type="PROSITE" id="PS01009">
    <property type="entry name" value="CRISP_1"/>
    <property type="match status" value="1"/>
</dbReference>
<comment type="caution">
    <text evidence="3">The sequence shown here is derived from an EMBL/GenBank/DDBJ whole genome shotgun (WGS) entry which is preliminary data.</text>
</comment>
<proteinExistence type="predicted"/>
<evidence type="ECO:0000259" key="2">
    <source>
        <dbReference type="SMART" id="SM00198"/>
    </source>
</evidence>
<feature type="domain" description="SCP" evidence="2">
    <location>
        <begin position="76"/>
        <end position="229"/>
    </location>
</feature>
<keyword evidence="1" id="KW-0732">Signal</keyword>
<dbReference type="Proteomes" id="UP001152320">
    <property type="component" value="Chromosome 5"/>
</dbReference>
<dbReference type="SUPFAM" id="SSF55797">
    <property type="entry name" value="PR-1-like"/>
    <property type="match status" value="1"/>
</dbReference>
<reference evidence="3" key="1">
    <citation type="submission" date="2021-10" db="EMBL/GenBank/DDBJ databases">
        <title>Tropical sea cucumber genome reveals ecological adaptation and Cuvierian tubules defense mechanism.</title>
        <authorList>
            <person name="Chen T."/>
        </authorList>
    </citation>
    <scope>NUCLEOTIDE SEQUENCE</scope>
    <source>
        <strain evidence="3">Nanhai2018</strain>
        <tissue evidence="3">Muscle</tissue>
    </source>
</reference>
<dbReference type="InterPro" id="IPR014044">
    <property type="entry name" value="CAP_dom"/>
</dbReference>
<feature type="chain" id="PRO_5040171178" evidence="1">
    <location>
        <begin position="24"/>
        <end position="353"/>
    </location>
</feature>
<evidence type="ECO:0000313" key="4">
    <source>
        <dbReference type="Proteomes" id="UP001152320"/>
    </source>
</evidence>
<dbReference type="InterPro" id="IPR035940">
    <property type="entry name" value="CAP_sf"/>
</dbReference>
<dbReference type="InterPro" id="IPR001283">
    <property type="entry name" value="CRISP-related"/>
</dbReference>